<dbReference type="PANTHER" id="PTHR35011">
    <property type="entry name" value="2,3-DIKETO-L-GULONATE TRAP TRANSPORTER SMALL PERMEASE PROTEIN YIAM"/>
    <property type="match status" value="1"/>
</dbReference>
<evidence type="ECO:0000256" key="9">
    <source>
        <dbReference type="RuleBase" id="RU369079"/>
    </source>
</evidence>
<dbReference type="OrthoDB" id="7843639at2"/>
<comment type="similarity">
    <text evidence="8 9">Belongs to the TRAP transporter small permease family.</text>
</comment>
<organism evidence="11 12">
    <name type="scientific">Teichococcus coralli</name>
    <dbReference type="NCBI Taxonomy" id="2545983"/>
    <lineage>
        <taxon>Bacteria</taxon>
        <taxon>Pseudomonadati</taxon>
        <taxon>Pseudomonadota</taxon>
        <taxon>Alphaproteobacteria</taxon>
        <taxon>Acetobacterales</taxon>
        <taxon>Roseomonadaceae</taxon>
        <taxon>Roseomonas</taxon>
    </lineage>
</organism>
<evidence type="ECO:0000256" key="8">
    <source>
        <dbReference type="ARBA" id="ARBA00038436"/>
    </source>
</evidence>
<evidence type="ECO:0000313" key="12">
    <source>
        <dbReference type="Proteomes" id="UP000460715"/>
    </source>
</evidence>
<dbReference type="InterPro" id="IPR055348">
    <property type="entry name" value="DctQ"/>
</dbReference>
<dbReference type="GO" id="GO:0022857">
    <property type="term" value="F:transmembrane transporter activity"/>
    <property type="evidence" value="ECO:0007669"/>
    <property type="project" value="UniProtKB-UniRule"/>
</dbReference>
<dbReference type="Proteomes" id="UP000460715">
    <property type="component" value="Unassembled WGS sequence"/>
</dbReference>
<feature type="transmembrane region" description="Helical" evidence="9">
    <location>
        <begin position="37"/>
        <end position="58"/>
    </location>
</feature>
<dbReference type="EMBL" id="SNVJ01000002">
    <property type="protein sequence ID" value="MXP62305.1"/>
    <property type="molecule type" value="Genomic_DNA"/>
</dbReference>
<evidence type="ECO:0000256" key="3">
    <source>
        <dbReference type="ARBA" id="ARBA00022475"/>
    </source>
</evidence>
<evidence type="ECO:0000259" key="10">
    <source>
        <dbReference type="Pfam" id="PF04290"/>
    </source>
</evidence>
<sequence>MQESAPPGRDAERLFADLAAEEAAQPDPPFPMAPEDWLIFVLFWAMSGIVFLQFFTRYVLNDSIAWTEEIASYMLMVLAFWGSALAARRGSHIAVEFLLNILPAGARRFARLGVALLTAAFFAISVLLCLQVAEAMRFQPMIAIDWPISVIYWGILAGLVLTTLRSLQHAVRRFRAGESATATDPSIGGVQL</sequence>
<dbReference type="GO" id="GO:0015740">
    <property type="term" value="P:C4-dicarboxylate transport"/>
    <property type="evidence" value="ECO:0007669"/>
    <property type="project" value="TreeGrafter"/>
</dbReference>
<evidence type="ECO:0000313" key="11">
    <source>
        <dbReference type="EMBL" id="MXP62305.1"/>
    </source>
</evidence>
<keyword evidence="2 9" id="KW-0813">Transport</keyword>
<reference evidence="11 12" key="1">
    <citation type="submission" date="2019-03" db="EMBL/GenBank/DDBJ databases">
        <title>Roseomonas sp. a novel Roseomonas species isolated from Sea whip Gorgonian.</title>
        <authorList>
            <person name="Li F."/>
            <person name="Pan X."/>
            <person name="Huang S."/>
            <person name="Li Z."/>
            <person name="Meng B."/>
        </authorList>
    </citation>
    <scope>NUCLEOTIDE SEQUENCE [LARGE SCALE GENOMIC DNA]</scope>
    <source>
        <strain evidence="11 12">M0104</strain>
    </source>
</reference>
<comment type="subcellular location">
    <subcellularLocation>
        <location evidence="1 9">Cell inner membrane</location>
        <topology evidence="1 9">Multi-pass membrane protein</topology>
    </subcellularLocation>
</comment>
<dbReference type="AlphaFoldDB" id="A0A845B6J4"/>
<keyword evidence="3" id="KW-1003">Cell membrane</keyword>
<evidence type="ECO:0000256" key="6">
    <source>
        <dbReference type="ARBA" id="ARBA00022989"/>
    </source>
</evidence>
<feature type="transmembrane region" description="Helical" evidence="9">
    <location>
        <begin position="70"/>
        <end position="88"/>
    </location>
</feature>
<comment type="caution">
    <text evidence="11">The sequence shown here is derived from an EMBL/GenBank/DDBJ whole genome shotgun (WGS) entry which is preliminary data.</text>
</comment>
<name>A0A845B6J4_9PROT</name>
<keyword evidence="6 9" id="KW-1133">Transmembrane helix</keyword>
<evidence type="ECO:0000256" key="7">
    <source>
        <dbReference type="ARBA" id="ARBA00023136"/>
    </source>
</evidence>
<protein>
    <recommendedName>
        <fullName evidence="9">TRAP transporter small permease protein</fullName>
    </recommendedName>
</protein>
<dbReference type="Pfam" id="PF04290">
    <property type="entry name" value="DctQ"/>
    <property type="match status" value="1"/>
</dbReference>
<keyword evidence="4 9" id="KW-0997">Cell inner membrane</keyword>
<keyword evidence="12" id="KW-1185">Reference proteome</keyword>
<gene>
    <name evidence="11" type="ORF">E0493_02930</name>
</gene>
<evidence type="ECO:0000256" key="4">
    <source>
        <dbReference type="ARBA" id="ARBA00022519"/>
    </source>
</evidence>
<comment type="subunit">
    <text evidence="9">The complex comprises the extracytoplasmic solute receptor protein and the two transmembrane proteins.</text>
</comment>
<dbReference type="PANTHER" id="PTHR35011:SF11">
    <property type="entry name" value="TRAP TRANSPORTER SMALL PERMEASE PROTEIN"/>
    <property type="match status" value="1"/>
</dbReference>
<keyword evidence="5 9" id="KW-0812">Transmembrane</keyword>
<feature type="transmembrane region" description="Helical" evidence="9">
    <location>
        <begin position="109"/>
        <end position="133"/>
    </location>
</feature>
<comment type="function">
    <text evidence="9">Part of the tripartite ATP-independent periplasmic (TRAP) transport system.</text>
</comment>
<feature type="transmembrane region" description="Helical" evidence="9">
    <location>
        <begin position="145"/>
        <end position="164"/>
    </location>
</feature>
<feature type="domain" description="Tripartite ATP-independent periplasmic transporters DctQ component" evidence="10">
    <location>
        <begin position="46"/>
        <end position="175"/>
    </location>
</feature>
<evidence type="ECO:0000256" key="1">
    <source>
        <dbReference type="ARBA" id="ARBA00004429"/>
    </source>
</evidence>
<evidence type="ECO:0000256" key="5">
    <source>
        <dbReference type="ARBA" id="ARBA00022692"/>
    </source>
</evidence>
<dbReference type="GO" id="GO:0005886">
    <property type="term" value="C:plasma membrane"/>
    <property type="evidence" value="ECO:0007669"/>
    <property type="project" value="UniProtKB-SubCell"/>
</dbReference>
<dbReference type="RefSeq" id="WP_160935421.1">
    <property type="nucleotide sequence ID" value="NZ_SNVJ01000002.1"/>
</dbReference>
<dbReference type="InterPro" id="IPR007387">
    <property type="entry name" value="TRAP_DctQ"/>
</dbReference>
<keyword evidence="7 9" id="KW-0472">Membrane</keyword>
<accession>A0A845B6J4</accession>
<proteinExistence type="inferred from homology"/>
<evidence type="ECO:0000256" key="2">
    <source>
        <dbReference type="ARBA" id="ARBA00022448"/>
    </source>
</evidence>